<dbReference type="RefSeq" id="WP_109825853.1">
    <property type="nucleotide sequence ID" value="NZ_QGKL01000042.1"/>
</dbReference>
<evidence type="ECO:0000313" key="2">
    <source>
        <dbReference type="EMBL" id="PWQ93740.1"/>
    </source>
</evidence>
<evidence type="ECO:0000259" key="1">
    <source>
        <dbReference type="Pfam" id="PF00816"/>
    </source>
</evidence>
<sequence>MRESNRPQSSSNQNNNDITNSIYIKNKHLGVDELSELYKQCYKSASGIPIQKYKKGSNVWSGRGRMPVWVREHLDLGGTLDDMLTPVALYHKMMKLKASE</sequence>
<reference evidence="2 3" key="1">
    <citation type="submission" date="2018-05" db="EMBL/GenBank/DDBJ databases">
        <title>Leucothrix arctica sp. nov., isolated from Arctic seawater.</title>
        <authorList>
            <person name="Choi A."/>
            <person name="Baek K."/>
        </authorList>
    </citation>
    <scope>NUCLEOTIDE SEQUENCE [LARGE SCALE GENOMIC DNA]</scope>
    <source>
        <strain evidence="2 3">IMCC9719</strain>
    </source>
</reference>
<dbReference type="AlphaFoldDB" id="A0A317CBK9"/>
<dbReference type="Pfam" id="PF00816">
    <property type="entry name" value="Histone_HNS"/>
    <property type="match status" value="1"/>
</dbReference>
<name>A0A317CBK9_9GAMM</name>
<feature type="domain" description="DNA-binding protein H-NS-like C-terminal" evidence="1">
    <location>
        <begin position="52"/>
        <end position="84"/>
    </location>
</feature>
<protein>
    <recommendedName>
        <fullName evidence="1">DNA-binding protein H-NS-like C-terminal domain-containing protein</fullName>
    </recommendedName>
</protein>
<organism evidence="2 3">
    <name type="scientific">Leucothrix arctica</name>
    <dbReference type="NCBI Taxonomy" id="1481894"/>
    <lineage>
        <taxon>Bacteria</taxon>
        <taxon>Pseudomonadati</taxon>
        <taxon>Pseudomonadota</taxon>
        <taxon>Gammaproteobacteria</taxon>
        <taxon>Thiotrichales</taxon>
        <taxon>Thiotrichaceae</taxon>
        <taxon>Leucothrix</taxon>
    </lineage>
</organism>
<dbReference type="Gene3D" id="4.10.430.10">
    <property type="entry name" value="Histone-like protein H-NS, C-terminal domain"/>
    <property type="match status" value="1"/>
</dbReference>
<dbReference type="GO" id="GO:0003677">
    <property type="term" value="F:DNA binding"/>
    <property type="evidence" value="ECO:0007669"/>
    <property type="project" value="InterPro"/>
</dbReference>
<comment type="caution">
    <text evidence="2">The sequence shown here is derived from an EMBL/GenBank/DDBJ whole genome shotgun (WGS) entry which is preliminary data.</text>
</comment>
<keyword evidence="3" id="KW-1185">Reference proteome</keyword>
<dbReference type="Proteomes" id="UP000245506">
    <property type="component" value="Unassembled WGS sequence"/>
</dbReference>
<evidence type="ECO:0000313" key="3">
    <source>
        <dbReference type="Proteomes" id="UP000245506"/>
    </source>
</evidence>
<dbReference type="InterPro" id="IPR027444">
    <property type="entry name" value="H-NS_C_dom"/>
</dbReference>
<accession>A0A317CBK9</accession>
<dbReference type="SUPFAM" id="SSF81273">
    <property type="entry name" value="H-NS histone-like proteins"/>
    <property type="match status" value="1"/>
</dbReference>
<dbReference type="EMBL" id="QGKL01000042">
    <property type="protein sequence ID" value="PWQ93740.1"/>
    <property type="molecule type" value="Genomic_DNA"/>
</dbReference>
<proteinExistence type="predicted"/>
<gene>
    <name evidence="2" type="ORF">DKT75_19210</name>
</gene>
<dbReference type="InterPro" id="IPR037150">
    <property type="entry name" value="H-NS_C_dom_sf"/>
</dbReference>